<dbReference type="PANTHER" id="PTHR11941:SF27">
    <property type="entry name" value="ETHYLMALONYL-COA DECARBOXYLASE"/>
    <property type="match status" value="1"/>
</dbReference>
<accession>A0ABY7FRU5</accession>
<evidence type="ECO:0000313" key="2">
    <source>
        <dbReference type="EMBL" id="WAR23436.1"/>
    </source>
</evidence>
<dbReference type="Gene3D" id="3.90.226.10">
    <property type="entry name" value="2-enoyl-CoA Hydratase, Chain A, domain 1"/>
    <property type="match status" value="1"/>
</dbReference>
<proteinExistence type="predicted"/>
<sequence length="295" mass="32238">MLCICEKLGRRGFNVISQVRRFSRNNREIDRNIDRLCVEFRKLEGGSVDISKDEESGIATVTMCNSGKKNAFTGKMMVDLLDCVTELEQWTAGKGVVLTGADNSFCSGGDLETVKRVLGNGYGMCELMQHTTSRLFDLPMVSCAAISGHALGGGAELATACDFRIMSKEAKIGFVQARLNVATGWGGCTRLAKIVGRTTALQVLASARVLDANTARTLGLVNDVLDTDNIATEAMDWLSKNCIGDVNVTRVIKQMVVAGLYFEESQSYDMEKQLFCKVWGSRSHKDALEANIKHK</sequence>
<evidence type="ECO:0000313" key="3">
    <source>
        <dbReference type="Proteomes" id="UP001164746"/>
    </source>
</evidence>
<gene>
    <name evidence="2" type="ORF">MAR_037105</name>
</gene>
<dbReference type="Proteomes" id="UP001164746">
    <property type="component" value="Chromosome 13"/>
</dbReference>
<evidence type="ECO:0000256" key="1">
    <source>
        <dbReference type="ARBA" id="ARBA00023239"/>
    </source>
</evidence>
<keyword evidence="3" id="KW-1185">Reference proteome</keyword>
<protein>
    <submittedName>
        <fullName evidence="2">ECHD1-like protein</fullName>
    </submittedName>
</protein>
<dbReference type="SUPFAM" id="SSF52096">
    <property type="entry name" value="ClpP/crotonase"/>
    <property type="match status" value="1"/>
</dbReference>
<organism evidence="2 3">
    <name type="scientific">Mya arenaria</name>
    <name type="common">Soft-shell clam</name>
    <dbReference type="NCBI Taxonomy" id="6604"/>
    <lineage>
        <taxon>Eukaryota</taxon>
        <taxon>Metazoa</taxon>
        <taxon>Spiralia</taxon>
        <taxon>Lophotrochozoa</taxon>
        <taxon>Mollusca</taxon>
        <taxon>Bivalvia</taxon>
        <taxon>Autobranchia</taxon>
        <taxon>Heteroconchia</taxon>
        <taxon>Euheterodonta</taxon>
        <taxon>Imparidentia</taxon>
        <taxon>Neoheterodontei</taxon>
        <taxon>Myida</taxon>
        <taxon>Myoidea</taxon>
        <taxon>Myidae</taxon>
        <taxon>Mya</taxon>
    </lineage>
</organism>
<dbReference type="Pfam" id="PF00378">
    <property type="entry name" value="ECH_1"/>
    <property type="match status" value="1"/>
</dbReference>
<name>A0ABY7FRU5_MYAAR</name>
<reference evidence="2" key="1">
    <citation type="submission" date="2022-11" db="EMBL/GenBank/DDBJ databases">
        <title>Centuries of genome instability and evolution in soft-shell clam transmissible cancer (bioRxiv).</title>
        <authorList>
            <person name="Hart S.F.M."/>
            <person name="Yonemitsu M.A."/>
            <person name="Giersch R.M."/>
            <person name="Beal B.F."/>
            <person name="Arriagada G."/>
            <person name="Davis B.W."/>
            <person name="Ostrander E.A."/>
            <person name="Goff S.P."/>
            <person name="Metzger M.J."/>
        </authorList>
    </citation>
    <scope>NUCLEOTIDE SEQUENCE</scope>
    <source>
        <strain evidence="2">MELC-2E11</strain>
        <tissue evidence="2">Siphon/mantle</tissue>
    </source>
</reference>
<keyword evidence="1" id="KW-0456">Lyase</keyword>
<dbReference type="CDD" id="cd06558">
    <property type="entry name" value="crotonase-like"/>
    <property type="match status" value="1"/>
</dbReference>
<dbReference type="PANTHER" id="PTHR11941">
    <property type="entry name" value="ENOYL-COA HYDRATASE-RELATED"/>
    <property type="match status" value="1"/>
</dbReference>
<dbReference type="InterPro" id="IPR029045">
    <property type="entry name" value="ClpP/crotonase-like_dom_sf"/>
</dbReference>
<dbReference type="InterPro" id="IPR001753">
    <property type="entry name" value="Enoyl-CoA_hydra/iso"/>
</dbReference>
<dbReference type="EMBL" id="CP111024">
    <property type="protein sequence ID" value="WAR23436.1"/>
    <property type="molecule type" value="Genomic_DNA"/>
</dbReference>